<dbReference type="AlphaFoldDB" id="A0A0P0P1A4"/>
<dbReference type="HAMAP" id="MF_00902">
    <property type="entry name" value="TatC"/>
    <property type="match status" value="1"/>
</dbReference>
<dbReference type="GO" id="GO:0009977">
    <property type="term" value="F:proton motive force dependent protein transmembrane transporter activity"/>
    <property type="evidence" value="ECO:0007669"/>
    <property type="project" value="TreeGrafter"/>
</dbReference>
<keyword evidence="5" id="KW-0813">Transport</keyword>
<reference evidence="6 7" key="1">
    <citation type="submission" date="2015-10" db="EMBL/GenBank/DDBJ databases">
        <title>Conservation of the essential genome among Caulobacter and Brevundimonas species.</title>
        <authorList>
            <person name="Scott D."/>
            <person name="Ely B."/>
        </authorList>
    </citation>
    <scope>NUCLEOTIDE SEQUENCE [LARGE SCALE GENOMIC DNA]</scope>
    <source>
        <strain evidence="6 7">CB4</strain>
    </source>
</reference>
<dbReference type="GO" id="GO:0033281">
    <property type="term" value="C:TAT protein transport complex"/>
    <property type="evidence" value="ECO:0007669"/>
    <property type="project" value="UniProtKB-UniRule"/>
</dbReference>
<feature type="transmembrane region" description="Helical" evidence="5">
    <location>
        <begin position="200"/>
        <end position="226"/>
    </location>
</feature>
<dbReference type="Proteomes" id="UP000056905">
    <property type="component" value="Chromosome"/>
</dbReference>
<dbReference type="PANTHER" id="PTHR30371:SF0">
    <property type="entry name" value="SEC-INDEPENDENT PROTEIN TRANSLOCASE PROTEIN TATC, CHLOROPLASTIC-RELATED"/>
    <property type="match status" value="1"/>
</dbReference>
<keyword evidence="2 5" id="KW-0812">Transmembrane</keyword>
<evidence type="ECO:0000256" key="1">
    <source>
        <dbReference type="ARBA" id="ARBA00004141"/>
    </source>
</evidence>
<evidence type="ECO:0000313" key="7">
    <source>
        <dbReference type="Proteomes" id="UP000056905"/>
    </source>
</evidence>
<keyword evidence="7" id="KW-1185">Reference proteome</keyword>
<evidence type="ECO:0000256" key="4">
    <source>
        <dbReference type="ARBA" id="ARBA00023136"/>
    </source>
</evidence>
<keyword evidence="3 5" id="KW-1133">Transmembrane helix</keyword>
<keyword evidence="5" id="KW-0653">Protein transport</keyword>
<name>A0A0P0P1A4_9CAUL</name>
<dbReference type="KEGG" id="chq:AQ619_11310"/>
<comment type="similarity">
    <text evidence="5">Belongs to the TatC family.</text>
</comment>
<dbReference type="RefSeq" id="WP_062147398.1">
    <property type="nucleotide sequence ID" value="NZ_CP013002.1"/>
</dbReference>
<dbReference type="OrthoDB" id="9777044at2"/>
<proteinExistence type="inferred from homology"/>
<evidence type="ECO:0000256" key="5">
    <source>
        <dbReference type="HAMAP-Rule" id="MF_00902"/>
    </source>
</evidence>
<comment type="subcellular location">
    <subcellularLocation>
        <location evidence="5">Cell membrane</location>
        <topology evidence="5">Multi-pass membrane protein</topology>
    </subcellularLocation>
    <subcellularLocation>
        <location evidence="1">Membrane</location>
        <topology evidence="1">Multi-pass membrane protein</topology>
    </subcellularLocation>
</comment>
<feature type="transmembrane region" description="Helical" evidence="5">
    <location>
        <begin position="116"/>
        <end position="137"/>
    </location>
</feature>
<dbReference type="GO" id="GO:0065002">
    <property type="term" value="P:intracellular protein transmembrane transport"/>
    <property type="evidence" value="ECO:0007669"/>
    <property type="project" value="TreeGrafter"/>
</dbReference>
<keyword evidence="4 5" id="KW-0472">Membrane</keyword>
<dbReference type="InterPro" id="IPR002033">
    <property type="entry name" value="TatC"/>
</dbReference>
<feature type="transmembrane region" description="Helical" evidence="5">
    <location>
        <begin position="149"/>
        <end position="180"/>
    </location>
</feature>
<evidence type="ECO:0000256" key="3">
    <source>
        <dbReference type="ARBA" id="ARBA00022989"/>
    </source>
</evidence>
<accession>A0A0P0P1A4</accession>
<comment type="function">
    <text evidence="5">Part of the twin-arginine translocation (Tat) system that transports large folded proteins containing a characteristic twin-arginine motif in their signal peptide across membranes. Together with TatB, TatC is part of a receptor directly interacting with Tat signal peptides.</text>
</comment>
<dbReference type="STRING" id="69395.AQ619_11310"/>
<dbReference type="PROSITE" id="PS01218">
    <property type="entry name" value="TATC"/>
    <property type="match status" value="1"/>
</dbReference>
<dbReference type="eggNOG" id="COG0805">
    <property type="taxonomic scope" value="Bacteria"/>
</dbReference>
<organism evidence="6 7">
    <name type="scientific">Caulobacter henricii</name>
    <dbReference type="NCBI Taxonomy" id="69395"/>
    <lineage>
        <taxon>Bacteria</taxon>
        <taxon>Pseudomonadati</taxon>
        <taxon>Pseudomonadota</taxon>
        <taxon>Alphaproteobacteria</taxon>
        <taxon>Caulobacterales</taxon>
        <taxon>Caulobacteraceae</taxon>
        <taxon>Caulobacter</taxon>
    </lineage>
</organism>
<evidence type="ECO:0000313" key="6">
    <source>
        <dbReference type="EMBL" id="ALL13875.1"/>
    </source>
</evidence>
<dbReference type="EMBL" id="CP013002">
    <property type="protein sequence ID" value="ALL13875.1"/>
    <property type="molecule type" value="Genomic_DNA"/>
</dbReference>
<gene>
    <name evidence="5" type="primary">tatC</name>
    <name evidence="6" type="ORF">AQ619_11310</name>
</gene>
<sequence>MTEAIGHQPEDEIEASRAPLLDHLVELRMRLIICVIALFVGFGVCFAYADQIFLFLVKPFTVAQQLLAAQHSGGKHGPFDLLLALVGLKDIPTGSTKALDLVYTAALEFFFTKIKLAGFGAVVLTFPVLAWQLYRFVAPGLYKNERGAFLPFLLASPLMFTLGAALVYYIMLPFVLWFSLSQQVSTAGISIQLLPKVSDYLTLVTSLLLAFGLCFQLPVVVSLLGLAGIISSKLLREGRRYAIVGVFIAAAILTPPDPISQLTLAIPMCLLYEIGIWCVWLIERGKARDEKKRNEIVPV</sequence>
<feature type="transmembrane region" description="Helical" evidence="5">
    <location>
        <begin position="31"/>
        <end position="49"/>
    </location>
</feature>
<comment type="subunit">
    <text evidence="5">The Tat system comprises two distinct complexes: a TatABC complex, containing multiple copies of TatA, TatB and TatC subunits, and a separate TatA complex, containing only TatA subunits. Substrates initially bind to the TatABC complex, which probably triggers association of the separate TatA complex to form the active translocon.</text>
</comment>
<dbReference type="InterPro" id="IPR019820">
    <property type="entry name" value="Sec-indep_translocase_CS"/>
</dbReference>
<evidence type="ECO:0000256" key="2">
    <source>
        <dbReference type="ARBA" id="ARBA00022692"/>
    </source>
</evidence>
<dbReference type="NCBIfam" id="TIGR00945">
    <property type="entry name" value="tatC"/>
    <property type="match status" value="1"/>
</dbReference>
<dbReference type="GO" id="GO:0043953">
    <property type="term" value="P:protein transport by the Tat complex"/>
    <property type="evidence" value="ECO:0007669"/>
    <property type="project" value="UniProtKB-UniRule"/>
</dbReference>
<keyword evidence="5" id="KW-0811">Translocation</keyword>
<protein>
    <recommendedName>
        <fullName evidence="5">Sec-independent protein translocase protein TatC</fullName>
    </recommendedName>
</protein>
<dbReference type="Pfam" id="PF00902">
    <property type="entry name" value="TatC"/>
    <property type="match status" value="1"/>
</dbReference>
<feature type="transmembrane region" description="Helical" evidence="5">
    <location>
        <begin position="262"/>
        <end position="282"/>
    </location>
</feature>
<dbReference type="PANTHER" id="PTHR30371">
    <property type="entry name" value="SEC-INDEPENDENT PROTEIN TRANSLOCASE PROTEIN TATC"/>
    <property type="match status" value="1"/>
</dbReference>
<keyword evidence="5" id="KW-1003">Cell membrane</keyword>
<dbReference type="PRINTS" id="PR01840">
    <property type="entry name" value="TATCFAMILY"/>
</dbReference>
<feature type="transmembrane region" description="Helical" evidence="5">
    <location>
        <begin position="238"/>
        <end position="256"/>
    </location>
</feature>